<gene>
    <name evidence="2" type="ORF">JIN83_00855</name>
</gene>
<evidence type="ECO:0000256" key="1">
    <source>
        <dbReference type="SAM" id="Phobius"/>
    </source>
</evidence>
<keyword evidence="1" id="KW-0812">Transmembrane</keyword>
<dbReference type="RefSeq" id="WP_309488096.1">
    <property type="nucleotide sequence ID" value="NZ_JAENIG010000001.1"/>
</dbReference>
<dbReference type="EMBL" id="JAENIG010000001">
    <property type="protein sequence ID" value="MBK1853499.1"/>
    <property type="molecule type" value="Genomic_DNA"/>
</dbReference>
<accession>A0AAE2VCP1</accession>
<organism evidence="2 3">
    <name type="scientific">Oceaniferula flava</name>
    <dbReference type="NCBI Taxonomy" id="2800421"/>
    <lineage>
        <taxon>Bacteria</taxon>
        <taxon>Pseudomonadati</taxon>
        <taxon>Verrucomicrobiota</taxon>
        <taxon>Verrucomicrobiia</taxon>
        <taxon>Verrucomicrobiales</taxon>
        <taxon>Verrucomicrobiaceae</taxon>
        <taxon>Oceaniferula</taxon>
    </lineage>
</organism>
<evidence type="ECO:0000313" key="2">
    <source>
        <dbReference type="EMBL" id="MBK1853499.1"/>
    </source>
</evidence>
<comment type="caution">
    <text evidence="2">The sequence shown here is derived from an EMBL/GenBank/DDBJ whole genome shotgun (WGS) entry which is preliminary data.</text>
</comment>
<feature type="transmembrane region" description="Helical" evidence="1">
    <location>
        <begin position="12"/>
        <end position="29"/>
    </location>
</feature>
<keyword evidence="3" id="KW-1185">Reference proteome</keyword>
<dbReference type="AlphaFoldDB" id="A0AAE2VCP1"/>
<keyword evidence="1" id="KW-1133">Transmembrane helix</keyword>
<proteinExistence type="predicted"/>
<sequence>MSNTHLPVSEYIKQGIFIIAVIAIALFGIKSCRKFQKKRQIVVELSTHASESAAYEQFYQDNARENLFRAMLTIHQGVELGMTPAELIDQVLNKDEGEMFSTETPDNLSTREELIREALLSNYDNCRKLGIFDNALNLDALKDGEFPTIGSGPSEGDEVIIDYIIPSYLLPGAEKMLPNLSIAPPLPADYDSSQNLSAFAIARSKQLAKQLAEARLIEKEVYKKVLDYYETITKQPLVAPKTEDAEASE</sequence>
<evidence type="ECO:0000313" key="3">
    <source>
        <dbReference type="Proteomes" id="UP000634206"/>
    </source>
</evidence>
<protein>
    <submittedName>
        <fullName evidence="2">Uncharacterized protein</fullName>
    </submittedName>
</protein>
<keyword evidence="1" id="KW-0472">Membrane</keyword>
<dbReference type="Proteomes" id="UP000634206">
    <property type="component" value="Unassembled WGS sequence"/>
</dbReference>
<name>A0AAE2VCP1_9BACT</name>
<reference evidence="2" key="1">
    <citation type="submission" date="2021-01" db="EMBL/GenBank/DDBJ databases">
        <title>Modified the classification status of verrucomicrobia.</title>
        <authorList>
            <person name="Feng X."/>
        </authorList>
    </citation>
    <scope>NUCLEOTIDE SEQUENCE</scope>
    <source>
        <strain evidence="2">5K15</strain>
    </source>
</reference>